<dbReference type="EMBL" id="WINI01000007">
    <property type="protein sequence ID" value="MQR01441.1"/>
    <property type="molecule type" value="Genomic_DNA"/>
</dbReference>
<name>A0A843YVW9_9BURK</name>
<gene>
    <name evidence="2" type="ORF">GEV47_12220</name>
</gene>
<sequence length="82" mass="9206">MKTCSPHRSPKDCLQAPISIRLSATEIATIQELADSIGRSRASFIRRLIERGMEAYQLDPRLTVLDEIHLKGWLANSEEAKA</sequence>
<evidence type="ECO:0000313" key="2">
    <source>
        <dbReference type="EMBL" id="MQR01441.1"/>
    </source>
</evidence>
<comment type="caution">
    <text evidence="2">The sequence shown here is derived from an EMBL/GenBank/DDBJ whole genome shotgun (WGS) entry which is preliminary data.</text>
</comment>
<evidence type="ECO:0000259" key="1">
    <source>
        <dbReference type="Pfam" id="PF01402"/>
    </source>
</evidence>
<dbReference type="InterPro" id="IPR002145">
    <property type="entry name" value="CopG"/>
</dbReference>
<organism evidence="2 3">
    <name type="scientific">Glaciimonas soli</name>
    <dbReference type="NCBI Taxonomy" id="2590999"/>
    <lineage>
        <taxon>Bacteria</taxon>
        <taxon>Pseudomonadati</taxon>
        <taxon>Pseudomonadota</taxon>
        <taxon>Betaproteobacteria</taxon>
        <taxon>Burkholderiales</taxon>
        <taxon>Oxalobacteraceae</taxon>
        <taxon>Glaciimonas</taxon>
    </lineage>
</organism>
<keyword evidence="3" id="KW-1185">Reference proteome</keyword>
<dbReference type="AlphaFoldDB" id="A0A843YVW9"/>
<feature type="domain" description="Ribbon-helix-helix protein CopG" evidence="1">
    <location>
        <begin position="18"/>
        <end position="51"/>
    </location>
</feature>
<proteinExistence type="predicted"/>
<dbReference type="OrthoDB" id="8781323at2"/>
<dbReference type="RefSeq" id="WP_153235075.1">
    <property type="nucleotide sequence ID" value="NZ_WINI01000007.1"/>
</dbReference>
<dbReference type="Pfam" id="PF01402">
    <property type="entry name" value="RHH_1"/>
    <property type="match status" value="1"/>
</dbReference>
<dbReference type="Proteomes" id="UP000451565">
    <property type="component" value="Unassembled WGS sequence"/>
</dbReference>
<accession>A0A843YVW9</accession>
<evidence type="ECO:0000313" key="3">
    <source>
        <dbReference type="Proteomes" id="UP000451565"/>
    </source>
</evidence>
<dbReference type="GO" id="GO:0006355">
    <property type="term" value="P:regulation of DNA-templated transcription"/>
    <property type="evidence" value="ECO:0007669"/>
    <property type="project" value="InterPro"/>
</dbReference>
<reference evidence="2 3" key="1">
    <citation type="submission" date="2019-10" db="EMBL/GenBank/DDBJ databases">
        <title>Glaciimonas soli sp. nov., a psychrophilic bacterium isolated from the forest soil of a high elevation mountain in Taiwan.</title>
        <authorList>
            <person name="Wang L.-T."/>
            <person name="Shieh W.Y."/>
        </authorList>
    </citation>
    <scope>NUCLEOTIDE SEQUENCE [LARGE SCALE GENOMIC DNA]</scope>
    <source>
        <strain evidence="2 3">GS1</strain>
    </source>
</reference>
<protein>
    <submittedName>
        <fullName evidence="2">Ribbon-helix-helix protein, CopG family</fullName>
    </submittedName>
</protein>